<gene>
    <name evidence="1" type="ORF">LX69_03224</name>
</gene>
<evidence type="ECO:0000313" key="1">
    <source>
        <dbReference type="EMBL" id="PZX10964.1"/>
    </source>
</evidence>
<protein>
    <submittedName>
        <fullName evidence="1">Uncharacterized protein</fullName>
    </submittedName>
</protein>
<keyword evidence="2" id="KW-1185">Reference proteome</keyword>
<organism evidence="1 2">
    <name type="scientific">Breznakibacter xylanolyticus</name>
    <dbReference type="NCBI Taxonomy" id="990"/>
    <lineage>
        <taxon>Bacteria</taxon>
        <taxon>Pseudomonadati</taxon>
        <taxon>Bacteroidota</taxon>
        <taxon>Bacteroidia</taxon>
        <taxon>Marinilabiliales</taxon>
        <taxon>Marinilabiliaceae</taxon>
        <taxon>Breznakibacter</taxon>
    </lineage>
</organism>
<name>A0A2W7N262_9BACT</name>
<dbReference type="EMBL" id="QKZK01000044">
    <property type="protein sequence ID" value="PZX10964.1"/>
    <property type="molecule type" value="Genomic_DNA"/>
</dbReference>
<proteinExistence type="predicted"/>
<evidence type="ECO:0000313" key="2">
    <source>
        <dbReference type="Proteomes" id="UP000249239"/>
    </source>
</evidence>
<comment type="caution">
    <text evidence="1">The sequence shown here is derived from an EMBL/GenBank/DDBJ whole genome shotgun (WGS) entry which is preliminary data.</text>
</comment>
<dbReference type="Proteomes" id="UP000249239">
    <property type="component" value="Unassembled WGS sequence"/>
</dbReference>
<dbReference type="AlphaFoldDB" id="A0A2W7N262"/>
<reference evidence="1 2" key="1">
    <citation type="submission" date="2018-06" db="EMBL/GenBank/DDBJ databases">
        <title>Genomic Encyclopedia of Archaeal and Bacterial Type Strains, Phase II (KMG-II): from individual species to whole genera.</title>
        <authorList>
            <person name="Goeker M."/>
        </authorList>
    </citation>
    <scope>NUCLEOTIDE SEQUENCE [LARGE SCALE GENOMIC DNA]</scope>
    <source>
        <strain evidence="1 2">DSM 6779</strain>
    </source>
</reference>
<accession>A0A2W7N262</accession>
<sequence>MPYIMKSFKVQVHNNKAEFFKELMKNFDFVEFEEVDAFYEPRVYPGAQFEIRSNSAIATSAPQLPTSPKVPPVPDEAIESLKKALSHINEIRQNRR</sequence>